<dbReference type="AlphaFoldDB" id="A0A383E2T0"/>
<reference evidence="1" key="1">
    <citation type="submission" date="2018-05" db="EMBL/GenBank/DDBJ databases">
        <authorList>
            <person name="Lanie J.A."/>
            <person name="Ng W.-L."/>
            <person name="Kazmierczak K.M."/>
            <person name="Andrzejewski T.M."/>
            <person name="Davidsen T.M."/>
            <person name="Wayne K.J."/>
            <person name="Tettelin H."/>
            <person name="Glass J.I."/>
            <person name="Rusch D."/>
            <person name="Podicherti R."/>
            <person name="Tsui H.-C.T."/>
            <person name="Winkler M.E."/>
        </authorList>
    </citation>
    <scope>NUCLEOTIDE SEQUENCE</scope>
</reference>
<protein>
    <recommendedName>
        <fullName evidence="2">FCP1 homology domain-containing protein</fullName>
    </recommendedName>
</protein>
<dbReference type="Gene3D" id="3.40.50.1000">
    <property type="entry name" value="HAD superfamily/HAD-like"/>
    <property type="match status" value="1"/>
</dbReference>
<dbReference type="EMBL" id="UINC01222127">
    <property type="protein sequence ID" value="SVE50773.1"/>
    <property type="molecule type" value="Genomic_DNA"/>
</dbReference>
<dbReference type="InterPro" id="IPR036514">
    <property type="entry name" value="SGNH_hydro_sf"/>
</dbReference>
<dbReference type="InterPro" id="IPR023214">
    <property type="entry name" value="HAD_sf"/>
</dbReference>
<evidence type="ECO:0008006" key="2">
    <source>
        <dbReference type="Google" id="ProtNLM"/>
    </source>
</evidence>
<name>A0A383E2T0_9ZZZZ</name>
<proteinExistence type="predicted"/>
<feature type="non-terminal residue" evidence="1">
    <location>
        <position position="1"/>
    </location>
</feature>
<sequence length="232" mass="26328">NLFKKEPLLEEYEILDNPQGPVISNLLNLDFEKINFCVVWTQPSSVIPEFSDIIDLRNISIKELFNSVDYYTNLLKNTAKKIGILIVPIWTNNPYQRGLGINDLNEFGLSRTIMEMNHRLINNLNDESNIFLLNANRWINMVGPKSYNPKLWYRGKILFNTEVFKQAYKEILTVVNAAKGISKKILLLDLDNTLWGGILGEDGIENLTLGGHNDLGEAYIDFCDTCVGGNTG</sequence>
<organism evidence="1">
    <name type="scientific">marine metagenome</name>
    <dbReference type="NCBI Taxonomy" id="408172"/>
    <lineage>
        <taxon>unclassified sequences</taxon>
        <taxon>metagenomes</taxon>
        <taxon>ecological metagenomes</taxon>
    </lineage>
</organism>
<accession>A0A383E2T0</accession>
<feature type="non-terminal residue" evidence="1">
    <location>
        <position position="232"/>
    </location>
</feature>
<gene>
    <name evidence="1" type="ORF">METZ01_LOCUS503627</name>
</gene>
<dbReference type="Gene3D" id="3.40.50.1110">
    <property type="entry name" value="SGNH hydrolase"/>
    <property type="match status" value="1"/>
</dbReference>
<evidence type="ECO:0000313" key="1">
    <source>
        <dbReference type="EMBL" id="SVE50773.1"/>
    </source>
</evidence>